<dbReference type="Proteomes" id="UP000037151">
    <property type="component" value="Unassembled WGS sequence"/>
</dbReference>
<dbReference type="InterPro" id="IPR015928">
    <property type="entry name" value="Aconitase/3IPM_dehydase_swvl"/>
</dbReference>
<dbReference type="GO" id="GO:0016853">
    <property type="term" value="F:isomerase activity"/>
    <property type="evidence" value="ECO:0007669"/>
    <property type="project" value="UniProtKB-KW"/>
</dbReference>
<evidence type="ECO:0000256" key="5">
    <source>
        <dbReference type="ARBA" id="ARBA00011271"/>
    </source>
</evidence>
<dbReference type="HAMAP" id="MF_01031">
    <property type="entry name" value="LeuD_type1"/>
    <property type="match status" value="1"/>
</dbReference>
<dbReference type="GO" id="GO:0003861">
    <property type="term" value="F:3-isopropylmalate dehydratase activity"/>
    <property type="evidence" value="ECO:0007669"/>
    <property type="project" value="UniProtKB-UniRule"/>
</dbReference>
<keyword evidence="6 10" id="KW-0432">Leucine biosynthesis</keyword>
<dbReference type="PANTHER" id="PTHR43345">
    <property type="entry name" value="3-ISOPROPYLMALATE DEHYDRATASE SMALL SUBUNIT 2-RELATED-RELATED"/>
    <property type="match status" value="1"/>
</dbReference>
<dbReference type="Gene3D" id="3.20.19.10">
    <property type="entry name" value="Aconitase, domain 4"/>
    <property type="match status" value="1"/>
</dbReference>
<evidence type="ECO:0000256" key="2">
    <source>
        <dbReference type="ARBA" id="ARBA00002695"/>
    </source>
</evidence>
<feature type="domain" description="Aconitase A/isopropylmalate dehydratase small subunit swivel" evidence="11">
    <location>
        <begin position="1"/>
        <end position="118"/>
    </location>
</feature>
<evidence type="ECO:0000259" key="11">
    <source>
        <dbReference type="Pfam" id="PF00694"/>
    </source>
</evidence>
<dbReference type="PANTHER" id="PTHR43345:SF5">
    <property type="entry name" value="3-ISOPROPYLMALATE DEHYDRATASE SMALL SUBUNIT"/>
    <property type="match status" value="1"/>
</dbReference>
<organism evidence="12 13">
    <name type="scientific">Streptomyces acidiscabies</name>
    <dbReference type="NCBI Taxonomy" id="42234"/>
    <lineage>
        <taxon>Bacteria</taxon>
        <taxon>Bacillati</taxon>
        <taxon>Actinomycetota</taxon>
        <taxon>Actinomycetes</taxon>
        <taxon>Kitasatosporales</taxon>
        <taxon>Streptomycetaceae</taxon>
        <taxon>Streptomyces</taxon>
    </lineage>
</organism>
<dbReference type="GO" id="GO:0009316">
    <property type="term" value="C:3-isopropylmalate dehydratase complex"/>
    <property type="evidence" value="ECO:0007669"/>
    <property type="project" value="InterPro"/>
</dbReference>
<proteinExistence type="inferred from homology"/>
<evidence type="ECO:0000313" key="12">
    <source>
        <dbReference type="EMBL" id="KND33189.1"/>
    </source>
</evidence>
<dbReference type="InterPro" id="IPR050075">
    <property type="entry name" value="LeuD"/>
</dbReference>
<evidence type="ECO:0000256" key="1">
    <source>
        <dbReference type="ARBA" id="ARBA00000491"/>
    </source>
</evidence>
<dbReference type="CDD" id="cd01577">
    <property type="entry name" value="IPMI_Swivel"/>
    <property type="match status" value="1"/>
</dbReference>
<dbReference type="PATRIC" id="fig|42234.21.peg.4143"/>
<keyword evidence="8 10" id="KW-0456">Lyase</keyword>
<dbReference type="Pfam" id="PF00694">
    <property type="entry name" value="Aconitase_C"/>
    <property type="match status" value="1"/>
</dbReference>
<comment type="similarity">
    <text evidence="4 10">Belongs to the LeuD family. LeuD type 1 subfamily.</text>
</comment>
<comment type="subunit">
    <text evidence="5 10">Heterodimer of LeuC and LeuD.</text>
</comment>
<dbReference type="GO" id="GO:0009098">
    <property type="term" value="P:L-leucine biosynthetic process"/>
    <property type="evidence" value="ECO:0007669"/>
    <property type="project" value="UniProtKB-UniRule"/>
</dbReference>
<keyword evidence="7 10" id="KW-0028">Amino-acid biosynthesis</keyword>
<evidence type="ECO:0000256" key="7">
    <source>
        <dbReference type="ARBA" id="ARBA00022605"/>
    </source>
</evidence>
<accession>A0A0L0K676</accession>
<comment type="pathway">
    <text evidence="3 10">Amino-acid biosynthesis; L-leucine biosynthesis; L-leucine from 3-methyl-2-oxobutanoate: step 2/4.</text>
</comment>
<keyword evidence="9 10" id="KW-0100">Branched-chain amino acid biosynthesis</keyword>
<dbReference type="EC" id="4.2.1.33" evidence="10"/>
<keyword evidence="12" id="KW-0413">Isomerase</keyword>
<dbReference type="RefSeq" id="WP_050371901.1">
    <property type="nucleotide sequence ID" value="NZ_KQ257822.1"/>
</dbReference>
<dbReference type="UniPathway" id="UPA00048">
    <property type="reaction ID" value="UER00071"/>
</dbReference>
<dbReference type="InterPro" id="IPR033940">
    <property type="entry name" value="IPMI_Swivel"/>
</dbReference>
<comment type="caution">
    <text evidence="12">The sequence shown here is derived from an EMBL/GenBank/DDBJ whole genome shotgun (WGS) entry which is preliminary data.</text>
</comment>
<evidence type="ECO:0000313" key="13">
    <source>
        <dbReference type="Proteomes" id="UP000037151"/>
    </source>
</evidence>
<dbReference type="NCBIfam" id="NF002458">
    <property type="entry name" value="PRK01641.1"/>
    <property type="match status" value="1"/>
</dbReference>
<evidence type="ECO:0000256" key="6">
    <source>
        <dbReference type="ARBA" id="ARBA00022430"/>
    </source>
</evidence>
<protein>
    <recommendedName>
        <fullName evidence="10">3-isopropylmalate dehydratase small subunit</fullName>
        <ecNumber evidence="10">4.2.1.33</ecNumber>
    </recommendedName>
    <alternativeName>
        <fullName evidence="10">Alpha-IPM isomerase</fullName>
        <shortName evidence="10">IPMI</shortName>
    </alternativeName>
    <alternativeName>
        <fullName evidence="10">Isopropylmalate isomerase</fullName>
    </alternativeName>
</protein>
<evidence type="ECO:0000256" key="4">
    <source>
        <dbReference type="ARBA" id="ARBA00009845"/>
    </source>
</evidence>
<evidence type="ECO:0000256" key="3">
    <source>
        <dbReference type="ARBA" id="ARBA00004729"/>
    </source>
</evidence>
<sequence length="199" mass="22013">MDALTEHTGTCVPLRRSDVDTDQIIPARHCRRLTKTGFEDALFARWREDPGFVLNEPARAGASILLAGPHFGTGSSREHAVWALRDWGFRAVIAPSFGDIFLRNALRNGLLAVQLPQEAVAGMLDRAQASASYALTVDLRAQQVVDGERQWPFEVAARARRLLLEGLDDIDVTLRSQDAIAAYERTRPRWLPRPSGSAA</sequence>
<dbReference type="NCBIfam" id="TIGR00171">
    <property type="entry name" value="leuD"/>
    <property type="match status" value="1"/>
</dbReference>
<evidence type="ECO:0000256" key="10">
    <source>
        <dbReference type="HAMAP-Rule" id="MF_01031"/>
    </source>
</evidence>
<evidence type="ECO:0000256" key="9">
    <source>
        <dbReference type="ARBA" id="ARBA00023304"/>
    </source>
</evidence>
<comment type="function">
    <text evidence="2 10">Catalyzes the isomerization between 2-isopropylmalate and 3-isopropylmalate, via the formation of 2-isopropylmaleate.</text>
</comment>
<dbReference type="OrthoDB" id="9777465at2"/>
<gene>
    <name evidence="10" type="primary">leuD</name>
    <name evidence="12" type="ORF">IQ63_20095</name>
</gene>
<evidence type="ECO:0000256" key="8">
    <source>
        <dbReference type="ARBA" id="ARBA00023239"/>
    </source>
</evidence>
<dbReference type="EMBL" id="JPPY01000128">
    <property type="protein sequence ID" value="KND33189.1"/>
    <property type="molecule type" value="Genomic_DNA"/>
</dbReference>
<name>A0A0L0K676_9ACTN</name>
<dbReference type="AlphaFoldDB" id="A0A0L0K676"/>
<reference evidence="13" key="1">
    <citation type="submission" date="2014-07" db="EMBL/GenBank/DDBJ databases">
        <title>Genome sequencing of plant-pathogenic Streptomyces species.</title>
        <authorList>
            <person name="Harrison J."/>
            <person name="Sapp M."/>
            <person name="Thwaites R."/>
            <person name="Studholme D.J."/>
        </authorList>
    </citation>
    <scope>NUCLEOTIDE SEQUENCE [LARGE SCALE GENOMIC DNA]</scope>
    <source>
        <strain evidence="13">NCPPB 4445</strain>
    </source>
</reference>
<comment type="catalytic activity">
    <reaction evidence="1 10">
        <text>(2R,3S)-3-isopropylmalate = (2S)-2-isopropylmalate</text>
        <dbReference type="Rhea" id="RHEA:32287"/>
        <dbReference type="ChEBI" id="CHEBI:1178"/>
        <dbReference type="ChEBI" id="CHEBI:35121"/>
        <dbReference type="EC" id="4.2.1.33"/>
    </reaction>
</comment>
<dbReference type="FunFam" id="3.20.19.10:FF:000003">
    <property type="entry name" value="3-isopropylmalate dehydratase small subunit"/>
    <property type="match status" value="1"/>
</dbReference>
<dbReference type="InterPro" id="IPR000573">
    <property type="entry name" value="AconitaseA/IPMdHydase_ssu_swvl"/>
</dbReference>
<dbReference type="InterPro" id="IPR004431">
    <property type="entry name" value="3-IsopropMal_deHydase_ssu"/>
</dbReference>
<dbReference type="SUPFAM" id="SSF52016">
    <property type="entry name" value="LeuD/IlvD-like"/>
    <property type="match status" value="1"/>
</dbReference>